<evidence type="ECO:0000313" key="8">
    <source>
        <dbReference type="RefSeq" id="XP_033459189.1"/>
    </source>
</evidence>
<dbReference type="GeneID" id="54359240"/>
<reference evidence="8" key="3">
    <citation type="submission" date="2025-08" db="UniProtKB">
        <authorList>
            <consortium name="RefSeq"/>
        </authorList>
    </citation>
    <scope>IDENTIFICATION</scope>
    <source>
        <strain evidence="8">CBS 342.82</strain>
    </source>
</reference>
<dbReference type="InterPro" id="IPR001789">
    <property type="entry name" value="Sig_transdc_resp-reg_receiver"/>
</dbReference>
<dbReference type="OrthoDB" id="21225at2759"/>
<feature type="compositionally biased region" description="Basic residues" evidence="5">
    <location>
        <begin position="183"/>
        <end position="195"/>
    </location>
</feature>
<feature type="compositionally biased region" description="Pro residues" evidence="5">
    <location>
        <begin position="249"/>
        <end position="260"/>
    </location>
</feature>
<protein>
    <recommendedName>
        <fullName evidence="6">Response regulatory domain-containing protein</fullName>
    </recommendedName>
</protein>
<feature type="compositionally biased region" description="Basic residues" evidence="5">
    <location>
        <begin position="279"/>
        <end position="290"/>
    </location>
</feature>
<dbReference type="PROSITE" id="PS50110">
    <property type="entry name" value="RESPONSE_REGULATORY"/>
    <property type="match status" value="1"/>
</dbReference>
<keyword evidence="1 4" id="KW-0597">Phosphoprotein</keyword>
<gene>
    <name evidence="8" type="ORF">K489DRAFT_320183</name>
</gene>
<dbReference type="PANTHER" id="PTHR45339:SF1">
    <property type="entry name" value="HYBRID SIGNAL TRANSDUCTION HISTIDINE KINASE J"/>
    <property type="match status" value="1"/>
</dbReference>
<feature type="compositionally biased region" description="Polar residues" evidence="5">
    <location>
        <begin position="406"/>
        <end position="422"/>
    </location>
</feature>
<feature type="domain" description="Response regulatory" evidence="6">
    <location>
        <begin position="330"/>
        <end position="499"/>
    </location>
</feature>
<evidence type="ECO:0000259" key="6">
    <source>
        <dbReference type="PROSITE" id="PS50110"/>
    </source>
</evidence>
<dbReference type="SMART" id="SM00448">
    <property type="entry name" value="REC"/>
    <property type="match status" value="1"/>
</dbReference>
<reference evidence="8" key="1">
    <citation type="submission" date="2020-01" db="EMBL/GenBank/DDBJ databases">
        <authorList>
            <consortium name="DOE Joint Genome Institute"/>
            <person name="Haridas S."/>
            <person name="Albert R."/>
            <person name="Binder M."/>
            <person name="Bloem J."/>
            <person name="Labutti K."/>
            <person name="Salamov A."/>
            <person name="Andreopoulos B."/>
            <person name="Baker S.E."/>
            <person name="Barry K."/>
            <person name="Bills G."/>
            <person name="Bluhm B.H."/>
            <person name="Cannon C."/>
            <person name="Castanera R."/>
            <person name="Culley D.E."/>
            <person name="Daum C."/>
            <person name="Ezra D."/>
            <person name="Gonzalez J.B."/>
            <person name="Henrissat B."/>
            <person name="Kuo A."/>
            <person name="Liang C."/>
            <person name="Lipzen A."/>
            <person name="Lutzoni F."/>
            <person name="Magnuson J."/>
            <person name="Mondo S."/>
            <person name="Nolan M."/>
            <person name="Ohm R."/>
            <person name="Pangilinan J."/>
            <person name="Park H.-J."/>
            <person name="Ramirez L."/>
            <person name="Alfaro M."/>
            <person name="Sun H."/>
            <person name="Tritt A."/>
            <person name="Yoshinaga Y."/>
            <person name="Zwiers L.-H."/>
            <person name="Turgeon B.G."/>
            <person name="Goodwin S.B."/>
            <person name="Spatafora J.W."/>
            <person name="Crous P.W."/>
            <person name="Grigoriev I.V."/>
        </authorList>
    </citation>
    <scope>NUCLEOTIDE SEQUENCE</scope>
    <source>
        <strain evidence="8">CBS 342.82</strain>
    </source>
</reference>
<feature type="modified residue" description="4-aspartylphosphate" evidence="4">
    <location>
        <position position="379"/>
    </location>
</feature>
<feature type="compositionally biased region" description="Low complexity" evidence="5">
    <location>
        <begin position="559"/>
        <end position="578"/>
    </location>
</feature>
<dbReference type="CDD" id="cd17546">
    <property type="entry name" value="REC_hyHK_CKI1_RcsC-like"/>
    <property type="match status" value="1"/>
</dbReference>
<dbReference type="Proteomes" id="UP000504637">
    <property type="component" value="Unplaced"/>
</dbReference>
<feature type="region of interest" description="Disordered" evidence="5">
    <location>
        <begin position="178"/>
        <end position="198"/>
    </location>
</feature>
<keyword evidence="2" id="KW-0902">Two-component regulatory system</keyword>
<dbReference type="InterPro" id="IPR011006">
    <property type="entry name" value="CheY-like_superfamily"/>
</dbReference>
<dbReference type="PANTHER" id="PTHR45339">
    <property type="entry name" value="HYBRID SIGNAL TRANSDUCTION HISTIDINE KINASE J"/>
    <property type="match status" value="1"/>
</dbReference>
<name>A0A6J3M2M9_9PEZI</name>
<organism evidence="8">
    <name type="scientific">Dissoconium aciculare CBS 342.82</name>
    <dbReference type="NCBI Taxonomy" id="1314786"/>
    <lineage>
        <taxon>Eukaryota</taxon>
        <taxon>Fungi</taxon>
        <taxon>Dikarya</taxon>
        <taxon>Ascomycota</taxon>
        <taxon>Pezizomycotina</taxon>
        <taxon>Dothideomycetes</taxon>
        <taxon>Dothideomycetidae</taxon>
        <taxon>Mycosphaerellales</taxon>
        <taxon>Dissoconiaceae</taxon>
        <taxon>Dissoconium</taxon>
    </lineage>
</organism>
<evidence type="ECO:0000256" key="5">
    <source>
        <dbReference type="SAM" id="MobiDB-lite"/>
    </source>
</evidence>
<dbReference type="GO" id="GO:0000156">
    <property type="term" value="F:phosphorelay response regulator activity"/>
    <property type="evidence" value="ECO:0007669"/>
    <property type="project" value="UniProtKB-ARBA"/>
</dbReference>
<accession>A0A6J3M2M9</accession>
<dbReference type="Gene3D" id="3.40.50.2300">
    <property type="match status" value="1"/>
</dbReference>
<feature type="compositionally biased region" description="Basic and acidic residues" evidence="5">
    <location>
        <begin position="424"/>
        <end position="440"/>
    </location>
</feature>
<dbReference type="FunFam" id="3.40.50.2300:FF:000146">
    <property type="entry name" value="Putative two-component response regulator SSK1p"/>
    <property type="match status" value="1"/>
</dbReference>
<dbReference type="Pfam" id="PF00072">
    <property type="entry name" value="Response_reg"/>
    <property type="match status" value="1"/>
</dbReference>
<reference evidence="8" key="2">
    <citation type="submission" date="2020-04" db="EMBL/GenBank/DDBJ databases">
        <authorList>
            <consortium name="NCBI Genome Project"/>
        </authorList>
    </citation>
    <scope>NUCLEOTIDE SEQUENCE</scope>
    <source>
        <strain evidence="8">CBS 342.82</strain>
    </source>
</reference>
<feature type="region of interest" description="Disordered" evidence="5">
    <location>
        <begin position="102"/>
        <end position="121"/>
    </location>
</feature>
<proteinExistence type="inferred from homology"/>
<dbReference type="SUPFAM" id="SSF52172">
    <property type="entry name" value="CheY-like"/>
    <property type="match status" value="1"/>
</dbReference>
<feature type="region of interest" description="Disordered" evidence="5">
    <location>
        <begin position="406"/>
        <end position="442"/>
    </location>
</feature>
<keyword evidence="7" id="KW-1185">Reference proteome</keyword>
<evidence type="ECO:0000256" key="1">
    <source>
        <dbReference type="ARBA" id="ARBA00022553"/>
    </source>
</evidence>
<dbReference type="RefSeq" id="XP_033459189.1">
    <property type="nucleotide sequence ID" value="XM_033601440.1"/>
</dbReference>
<evidence type="ECO:0000256" key="4">
    <source>
        <dbReference type="PROSITE-ProRule" id="PRU00169"/>
    </source>
</evidence>
<comment type="similarity">
    <text evidence="3">Belongs to the SSK1 family.</text>
</comment>
<sequence length="584" mass="63441">MAQPIMRKIWVKRPSASATLVQIREDDLVDDVRDMILKKYANSLGRTFDSPDMTLRILMRPNQAGLRVEHILGPEEEMIKVIEKYFPDGQKVADALLIDVPQKRTPRPSPRALPTQNYYSMDDYRPMENGNDYFPPMAEASAPNILLGPVPPRDQHNGDHGPRSISVLNTGQIAPIPSPGAGGRRHAAHRPKYGRQHTSSPVIVQHTMNGASAYSNVPILPAPHRNSTRGRADSSASEANRSMTANAAPPAPPLPSPPAPIVQSAIVNTSHPPTPSGGAHRRTKPQKLRRATPEKAVIRSAIRAGTDGYAVDPVMPSISSMLDSSAPPINVLIVEDNSVNLKIMVGLMKRLKVRWQTAENGRIAVDKWREGGFHLVVMDIQMPIMNGLQATKEIRRLERVNGIGVFSSSAPSSPTENTSNDMNGKGKEIAEKPPRPAHNPEDDELPVGEGLFKSPVIIVALTASALQSDRHQALAAGCNDFLTKPVSFHWLERKIKEWGCMQALIDFDGWRQWRDVAAREAAGKTDAQKLKDQEADAKSRKLAEKMALLEEKKAKLKAASADSAGAGSSGTSMPSAGATVAAAE</sequence>
<evidence type="ECO:0000313" key="7">
    <source>
        <dbReference type="Proteomes" id="UP000504637"/>
    </source>
</evidence>
<evidence type="ECO:0000256" key="2">
    <source>
        <dbReference type="ARBA" id="ARBA00023012"/>
    </source>
</evidence>
<feature type="region of interest" description="Disordered" evidence="5">
    <location>
        <begin position="219"/>
        <end position="294"/>
    </location>
</feature>
<feature type="region of interest" description="Disordered" evidence="5">
    <location>
        <begin position="559"/>
        <end position="584"/>
    </location>
</feature>
<dbReference type="AlphaFoldDB" id="A0A6J3M2M9"/>
<feature type="compositionally biased region" description="Polar residues" evidence="5">
    <location>
        <begin position="234"/>
        <end position="244"/>
    </location>
</feature>
<evidence type="ECO:0000256" key="3">
    <source>
        <dbReference type="ARBA" id="ARBA00093463"/>
    </source>
</evidence>